<evidence type="ECO:0000256" key="4">
    <source>
        <dbReference type="ARBA" id="ARBA00022741"/>
    </source>
</evidence>
<dbReference type="RefSeq" id="WP_069969674.1">
    <property type="nucleotide sequence ID" value="NZ_CM124774.1"/>
</dbReference>
<dbReference type="InterPro" id="IPR000719">
    <property type="entry name" value="Prot_kinase_dom"/>
</dbReference>
<keyword evidence="11" id="KW-1133">Transmembrane helix</keyword>
<keyword evidence="3" id="KW-0808">Transferase</keyword>
<reference evidence="13" key="1">
    <citation type="submission" date="2016-09" db="EMBL/GenBank/DDBJ databases">
        <title>Draft genome of thermotolerant cyanobacterium Desertifilum sp. strain IPPAS B-1220.</title>
        <authorList>
            <person name="Sinetova M.A."/>
            <person name="Bolakhan K."/>
            <person name="Zayadan B.K."/>
            <person name="Mironov K.S."/>
            <person name="Ustinova V."/>
            <person name="Kupriyanova E.V."/>
            <person name="Sidorov R.A."/>
            <person name="Skrypnik A.N."/>
            <person name="Gogoleva N.E."/>
            <person name="Gogolev Y.V."/>
            <person name="Los D.A."/>
        </authorList>
    </citation>
    <scope>NUCLEOTIDE SEQUENCE [LARGE SCALE GENOMIC DNA]</scope>
    <source>
        <strain evidence="13">IPPAS B-1220</strain>
    </source>
</reference>
<evidence type="ECO:0000256" key="9">
    <source>
        <dbReference type="PROSITE-ProRule" id="PRU10141"/>
    </source>
</evidence>
<keyword evidence="11" id="KW-0812">Transmembrane</keyword>
<dbReference type="AlphaFoldDB" id="A0A1E5QDQ7"/>
<dbReference type="Pfam" id="PF05226">
    <property type="entry name" value="CHASE2"/>
    <property type="match status" value="1"/>
</dbReference>
<dbReference type="PROSITE" id="PS50011">
    <property type="entry name" value="PROTEIN_KINASE_DOM"/>
    <property type="match status" value="1"/>
</dbReference>
<keyword evidence="2" id="KW-0723">Serine/threonine-protein kinase</keyword>
<dbReference type="EMBL" id="MJGC01000115">
    <property type="protein sequence ID" value="OEJ72714.1"/>
    <property type="molecule type" value="Genomic_DNA"/>
</dbReference>
<proteinExistence type="predicted"/>
<evidence type="ECO:0000256" key="3">
    <source>
        <dbReference type="ARBA" id="ARBA00022679"/>
    </source>
</evidence>
<keyword evidence="6 9" id="KW-0067">ATP-binding</keyword>
<dbReference type="SMART" id="SM00220">
    <property type="entry name" value="S_TKc"/>
    <property type="match status" value="1"/>
</dbReference>
<comment type="catalytic activity">
    <reaction evidence="8">
        <text>L-seryl-[protein] + ATP = O-phospho-L-seryl-[protein] + ADP + H(+)</text>
        <dbReference type="Rhea" id="RHEA:17989"/>
        <dbReference type="Rhea" id="RHEA-COMP:9863"/>
        <dbReference type="Rhea" id="RHEA-COMP:11604"/>
        <dbReference type="ChEBI" id="CHEBI:15378"/>
        <dbReference type="ChEBI" id="CHEBI:29999"/>
        <dbReference type="ChEBI" id="CHEBI:30616"/>
        <dbReference type="ChEBI" id="CHEBI:83421"/>
        <dbReference type="ChEBI" id="CHEBI:456216"/>
        <dbReference type="EC" id="2.7.11.1"/>
    </reaction>
</comment>
<keyword evidence="11" id="KW-0472">Membrane</keyword>
<dbReference type="PANTHER" id="PTHR24363">
    <property type="entry name" value="SERINE/THREONINE PROTEIN KINASE"/>
    <property type="match status" value="1"/>
</dbReference>
<feature type="binding site" evidence="9">
    <location>
        <position position="511"/>
    </location>
    <ligand>
        <name>ATP</name>
        <dbReference type="ChEBI" id="CHEBI:30616"/>
    </ligand>
</feature>
<keyword evidence="4 9" id="KW-0547">Nucleotide-binding</keyword>
<evidence type="ECO:0000256" key="7">
    <source>
        <dbReference type="ARBA" id="ARBA00047899"/>
    </source>
</evidence>
<feature type="transmembrane region" description="Helical" evidence="11">
    <location>
        <begin position="353"/>
        <end position="375"/>
    </location>
</feature>
<evidence type="ECO:0000256" key="1">
    <source>
        <dbReference type="ARBA" id="ARBA00012513"/>
    </source>
</evidence>
<dbReference type="InterPro" id="IPR017441">
    <property type="entry name" value="Protein_kinase_ATP_BS"/>
</dbReference>
<dbReference type="GO" id="GO:0005524">
    <property type="term" value="F:ATP binding"/>
    <property type="evidence" value="ECO:0007669"/>
    <property type="project" value="UniProtKB-UniRule"/>
</dbReference>
<evidence type="ECO:0000256" key="6">
    <source>
        <dbReference type="ARBA" id="ARBA00022840"/>
    </source>
</evidence>
<feature type="transmembrane region" description="Helical" evidence="11">
    <location>
        <begin position="409"/>
        <end position="428"/>
    </location>
</feature>
<dbReference type="Gene3D" id="1.10.510.10">
    <property type="entry name" value="Transferase(Phosphotransferase) domain 1"/>
    <property type="match status" value="1"/>
</dbReference>
<evidence type="ECO:0000313" key="13">
    <source>
        <dbReference type="EMBL" id="OEJ72714.1"/>
    </source>
</evidence>
<dbReference type="PROSITE" id="PS00107">
    <property type="entry name" value="PROTEIN_KINASE_ATP"/>
    <property type="match status" value="1"/>
</dbReference>
<dbReference type="GO" id="GO:0004674">
    <property type="term" value="F:protein serine/threonine kinase activity"/>
    <property type="evidence" value="ECO:0007669"/>
    <property type="project" value="UniProtKB-KW"/>
</dbReference>
<gene>
    <name evidence="13" type="ORF">BH720_23540</name>
</gene>
<comment type="caution">
    <text evidence="13">The sequence shown here is derived from an EMBL/GenBank/DDBJ whole genome shotgun (WGS) entry which is preliminary data.</text>
</comment>
<comment type="catalytic activity">
    <reaction evidence="7">
        <text>L-threonyl-[protein] + ATP = O-phospho-L-threonyl-[protein] + ADP + H(+)</text>
        <dbReference type="Rhea" id="RHEA:46608"/>
        <dbReference type="Rhea" id="RHEA-COMP:11060"/>
        <dbReference type="Rhea" id="RHEA-COMP:11605"/>
        <dbReference type="ChEBI" id="CHEBI:15378"/>
        <dbReference type="ChEBI" id="CHEBI:30013"/>
        <dbReference type="ChEBI" id="CHEBI:30616"/>
        <dbReference type="ChEBI" id="CHEBI:61977"/>
        <dbReference type="ChEBI" id="CHEBI:456216"/>
        <dbReference type="EC" id="2.7.11.1"/>
    </reaction>
</comment>
<protein>
    <recommendedName>
        <fullName evidence="1">non-specific serine/threonine protein kinase</fullName>
        <ecNumber evidence="1">2.7.11.1</ecNumber>
    </recommendedName>
</protein>
<evidence type="ECO:0000256" key="2">
    <source>
        <dbReference type="ARBA" id="ARBA00022527"/>
    </source>
</evidence>
<dbReference type="SUPFAM" id="SSF56112">
    <property type="entry name" value="Protein kinase-like (PK-like)"/>
    <property type="match status" value="1"/>
</dbReference>
<dbReference type="Pfam" id="PF00069">
    <property type="entry name" value="Pkinase"/>
    <property type="match status" value="1"/>
</dbReference>
<dbReference type="InterPro" id="IPR007890">
    <property type="entry name" value="CHASE2"/>
</dbReference>
<evidence type="ECO:0000259" key="12">
    <source>
        <dbReference type="PROSITE" id="PS50011"/>
    </source>
</evidence>
<organism evidence="13">
    <name type="scientific">Desertifilum tharense IPPAS B-1220</name>
    <dbReference type="NCBI Taxonomy" id="1781255"/>
    <lineage>
        <taxon>Bacteria</taxon>
        <taxon>Bacillati</taxon>
        <taxon>Cyanobacteriota</taxon>
        <taxon>Cyanophyceae</taxon>
        <taxon>Desertifilales</taxon>
        <taxon>Desertifilaceae</taxon>
        <taxon>Desertifilum</taxon>
    </lineage>
</organism>
<sequence length="795" mass="87499">MSKPNSERIASLALTALDAQSTETPGIWQRAMRGRKTHLGILACALASAIATATDSGIAARWERRVQTLFFELRGPVAAPTNIVILAIDEQSLAQGQAYRSNPEQYAELEPLQTWPWPRATYAQAIDRLMEAGAKAVVLNLLFDAPSSYGSDDDAQLKETFRQYGDRIALAASYENARIRQGNLIQLIQPHAPYRAYAPISGTINFLLEGDRRVHQLGRAFPRHLAKAYPDQAELYQQWAITTPSLAEAALQAAQVSYPKPRGSHLFFYGPGGSFEHIPFWHILNADNWNTYLQAGQYFRDKIVLIGPTASLLQNFQNAPFSGTAFYPEQLSGVELHANAIATLMQNRTLKQAVPQTTGGGLLVFILLASIGWGLSRPQGLVSCLSWTLGIIVAWTITSYLLFVAALTIVPTATPAIAIALCGTLYGVERWRRNATAPAEASPAPSELPPDTASKPVDAPRDLCGNRVPPPIGKLIQDRYCILEVLGTGGFGETYIAEDRGRPGKPECVVKQLKIASDDPNVMQVARRLFHREAQTLEQLGHHDQIPQLYAYLEEDREFYLVQELIQGTPLSSELTIGQPLSEMRVLRILQDLLSVLEFVHQQGVIHRDIKPSNIIRRQSDRRLVLIDFGAVKLINSQSTGNLAQNSITIGIGTRGYAPREQCLGKPLINSDLYAVGAIAIQALTGLPVNSLQDDPKTGELIWQHQSKTSNELAVIINQMVRVDCRQRYQTAHEVLQDLQPLLDALPTDAIAAELPTRAFDDSDSSNPTRPWTLSAVSPDPLVTTPEVPCHPNNE</sequence>
<accession>A0A1E5QDQ7</accession>
<feature type="region of interest" description="Disordered" evidence="10">
    <location>
        <begin position="437"/>
        <end position="461"/>
    </location>
</feature>
<dbReference type="STRING" id="1781255.BH720_23540"/>
<dbReference type="InterPro" id="IPR011009">
    <property type="entry name" value="Kinase-like_dom_sf"/>
</dbReference>
<dbReference type="SMART" id="SM01080">
    <property type="entry name" value="CHASE2"/>
    <property type="match status" value="1"/>
</dbReference>
<dbReference type="EC" id="2.7.11.1" evidence="1"/>
<feature type="domain" description="Protein kinase" evidence="12">
    <location>
        <begin position="480"/>
        <end position="743"/>
    </location>
</feature>
<evidence type="ECO:0000256" key="11">
    <source>
        <dbReference type="SAM" id="Phobius"/>
    </source>
</evidence>
<dbReference type="PANTHER" id="PTHR24363:SF0">
    <property type="entry name" value="SERINE_THREONINE KINASE LIKE DOMAIN CONTAINING 1"/>
    <property type="match status" value="1"/>
</dbReference>
<evidence type="ECO:0000256" key="5">
    <source>
        <dbReference type="ARBA" id="ARBA00022777"/>
    </source>
</evidence>
<dbReference type="OrthoDB" id="428645at2"/>
<dbReference type="Gene3D" id="3.30.200.20">
    <property type="entry name" value="Phosphorylase Kinase, domain 1"/>
    <property type="match status" value="1"/>
</dbReference>
<evidence type="ECO:0000256" key="8">
    <source>
        <dbReference type="ARBA" id="ARBA00048679"/>
    </source>
</evidence>
<name>A0A1E5QDQ7_9CYAN</name>
<keyword evidence="5" id="KW-0418">Kinase</keyword>
<evidence type="ECO:0000256" key="10">
    <source>
        <dbReference type="SAM" id="MobiDB-lite"/>
    </source>
</evidence>
<feature type="region of interest" description="Disordered" evidence="10">
    <location>
        <begin position="757"/>
        <end position="795"/>
    </location>
</feature>
<feature type="compositionally biased region" description="Polar residues" evidence="10">
    <location>
        <begin position="765"/>
        <end position="776"/>
    </location>
</feature>
<feature type="transmembrane region" description="Helical" evidence="11">
    <location>
        <begin position="382"/>
        <end position="403"/>
    </location>
</feature>
<dbReference type="CDD" id="cd14014">
    <property type="entry name" value="STKc_PknB_like"/>
    <property type="match status" value="1"/>
</dbReference>